<name>A0ABR1BK37_POLSC</name>
<feature type="compositionally biased region" description="Polar residues" evidence="1">
    <location>
        <begin position="1"/>
        <end position="15"/>
    </location>
</feature>
<accession>A0ABR1BK37</accession>
<feature type="region of interest" description="Disordered" evidence="1">
    <location>
        <begin position="1"/>
        <end position="51"/>
    </location>
</feature>
<dbReference type="EMBL" id="JAWJWF010000001">
    <property type="protein sequence ID" value="KAK6642320.1"/>
    <property type="molecule type" value="Genomic_DNA"/>
</dbReference>
<dbReference type="Proteomes" id="UP001359485">
    <property type="component" value="Unassembled WGS sequence"/>
</dbReference>
<proteinExistence type="predicted"/>
<comment type="caution">
    <text evidence="2">The sequence shown here is derived from an EMBL/GenBank/DDBJ whole genome shotgun (WGS) entry which is preliminary data.</text>
</comment>
<gene>
    <name evidence="2" type="ORF">RUM44_014043</name>
</gene>
<feature type="region of interest" description="Disordered" evidence="1">
    <location>
        <begin position="133"/>
        <end position="178"/>
    </location>
</feature>
<organism evidence="2 3">
    <name type="scientific">Polyplax serrata</name>
    <name type="common">Common mouse louse</name>
    <dbReference type="NCBI Taxonomy" id="468196"/>
    <lineage>
        <taxon>Eukaryota</taxon>
        <taxon>Metazoa</taxon>
        <taxon>Ecdysozoa</taxon>
        <taxon>Arthropoda</taxon>
        <taxon>Hexapoda</taxon>
        <taxon>Insecta</taxon>
        <taxon>Pterygota</taxon>
        <taxon>Neoptera</taxon>
        <taxon>Paraneoptera</taxon>
        <taxon>Psocodea</taxon>
        <taxon>Troctomorpha</taxon>
        <taxon>Phthiraptera</taxon>
        <taxon>Anoplura</taxon>
        <taxon>Polyplacidae</taxon>
        <taxon>Polyplax</taxon>
    </lineage>
</organism>
<evidence type="ECO:0000256" key="1">
    <source>
        <dbReference type="SAM" id="MobiDB-lite"/>
    </source>
</evidence>
<evidence type="ECO:0000313" key="3">
    <source>
        <dbReference type="Proteomes" id="UP001359485"/>
    </source>
</evidence>
<sequence length="178" mass="19863">MTSITKFLRSNTTKTPETDIPQKTPATGSNKKRATPKQSPSTIIKQKGTLSKQSLEEEIARLCNNDLGDLLNKQTNEIEQIAQKSNNLSGVFVKKLREAARKINILGRQLLERLDTTGHEQGNEGLRSATTRHIQVQTDKPKEPATTVPNEWTVVQKRQRKTNKAGQREHQSGGEGNQ</sequence>
<keyword evidence="3" id="KW-1185">Reference proteome</keyword>
<feature type="compositionally biased region" description="Polar residues" evidence="1">
    <location>
        <begin position="36"/>
        <end position="51"/>
    </location>
</feature>
<protein>
    <submittedName>
        <fullName evidence="2">Uncharacterized protein</fullName>
    </submittedName>
</protein>
<reference evidence="2 3" key="1">
    <citation type="submission" date="2023-09" db="EMBL/GenBank/DDBJ databases">
        <title>Genomes of two closely related lineages of the louse Polyplax serrata with different host specificities.</title>
        <authorList>
            <person name="Martinu J."/>
            <person name="Tarabai H."/>
            <person name="Stefka J."/>
            <person name="Hypsa V."/>
        </authorList>
    </citation>
    <scope>NUCLEOTIDE SEQUENCE [LARGE SCALE GENOMIC DNA]</scope>
    <source>
        <strain evidence="2">98ZLc_SE</strain>
    </source>
</reference>
<evidence type="ECO:0000313" key="2">
    <source>
        <dbReference type="EMBL" id="KAK6642320.1"/>
    </source>
</evidence>